<accession>A0A956NBQ4</accession>
<reference evidence="9" key="2">
    <citation type="journal article" date="2021" name="Microbiome">
        <title>Successional dynamics and alternative stable states in a saline activated sludge microbial community over 9 years.</title>
        <authorList>
            <person name="Wang Y."/>
            <person name="Ye J."/>
            <person name="Ju F."/>
            <person name="Liu L."/>
            <person name="Boyd J.A."/>
            <person name="Deng Y."/>
            <person name="Parks D.H."/>
            <person name="Jiang X."/>
            <person name="Yin X."/>
            <person name="Woodcroft B.J."/>
            <person name="Tyson G.W."/>
            <person name="Hugenholtz P."/>
            <person name="Polz M.F."/>
            <person name="Zhang T."/>
        </authorList>
    </citation>
    <scope>NUCLEOTIDE SEQUENCE</scope>
    <source>
        <strain evidence="9">HKST-UBA02</strain>
    </source>
</reference>
<sequence length="237" mass="24916">MELDLASGVRRIGVVLAGGMSVRMGRDKARIVSPRSGSGGAALTWLEHTLTCLAPFVEECHVVGRTLTRDDCPNLASLPSSWPDGIRGRGPLGGIETAFAASGDRDLIVAACDLPQLAPWVVERLVAEGERAPGADAVAFTDGGRVGAHAGAVTDDASRASAIVTAAGERRPLLAGFLVLFRPTCRDGMTSALDAGVYGLQRFLSSIDTRWVSADERIRFALRPANTPEDIEPPSTL</sequence>
<dbReference type="GO" id="GO:0016779">
    <property type="term" value="F:nucleotidyltransferase activity"/>
    <property type="evidence" value="ECO:0007669"/>
    <property type="project" value="UniProtKB-KW"/>
</dbReference>
<dbReference type="InterPro" id="IPR013482">
    <property type="entry name" value="Molybde_CF_guanTrfase"/>
</dbReference>
<evidence type="ECO:0000256" key="2">
    <source>
        <dbReference type="ARBA" id="ARBA00022679"/>
    </source>
</evidence>
<dbReference type="Gene3D" id="3.90.550.10">
    <property type="entry name" value="Spore Coat Polysaccharide Biosynthesis Protein SpsA, Chain A"/>
    <property type="match status" value="1"/>
</dbReference>
<evidence type="ECO:0000259" key="8">
    <source>
        <dbReference type="Pfam" id="PF12804"/>
    </source>
</evidence>
<evidence type="ECO:0000256" key="3">
    <source>
        <dbReference type="ARBA" id="ARBA00022723"/>
    </source>
</evidence>
<feature type="domain" description="MobA-like NTP transferase" evidence="8">
    <location>
        <begin position="13"/>
        <end position="205"/>
    </location>
</feature>
<keyword evidence="3" id="KW-0479">Metal-binding</keyword>
<dbReference type="PANTHER" id="PTHR19136:SF81">
    <property type="entry name" value="MOLYBDENUM COFACTOR GUANYLYLTRANSFERASE"/>
    <property type="match status" value="1"/>
</dbReference>
<dbReference type="Pfam" id="PF12804">
    <property type="entry name" value="NTP_transf_3"/>
    <property type="match status" value="1"/>
</dbReference>
<dbReference type="Proteomes" id="UP000739538">
    <property type="component" value="Unassembled WGS sequence"/>
</dbReference>
<dbReference type="SUPFAM" id="SSF53448">
    <property type="entry name" value="Nucleotide-diphospho-sugar transferases"/>
    <property type="match status" value="1"/>
</dbReference>
<evidence type="ECO:0000313" key="9">
    <source>
        <dbReference type="EMBL" id="MCA9756295.1"/>
    </source>
</evidence>
<dbReference type="GO" id="GO:0046872">
    <property type="term" value="F:metal ion binding"/>
    <property type="evidence" value="ECO:0007669"/>
    <property type="project" value="UniProtKB-KW"/>
</dbReference>
<evidence type="ECO:0000256" key="6">
    <source>
        <dbReference type="ARBA" id="ARBA00023134"/>
    </source>
</evidence>
<gene>
    <name evidence="9" type="ORF">KDA27_10885</name>
</gene>
<evidence type="ECO:0000256" key="1">
    <source>
        <dbReference type="ARBA" id="ARBA00022490"/>
    </source>
</evidence>
<dbReference type="EMBL" id="JAGQHS010000048">
    <property type="protein sequence ID" value="MCA9756295.1"/>
    <property type="molecule type" value="Genomic_DNA"/>
</dbReference>
<proteinExistence type="predicted"/>
<keyword evidence="2" id="KW-0808">Transferase</keyword>
<dbReference type="AlphaFoldDB" id="A0A956NBQ4"/>
<keyword evidence="9" id="KW-0548">Nucleotidyltransferase</keyword>
<evidence type="ECO:0000313" key="10">
    <source>
        <dbReference type="Proteomes" id="UP000739538"/>
    </source>
</evidence>
<dbReference type="PANTHER" id="PTHR19136">
    <property type="entry name" value="MOLYBDENUM COFACTOR GUANYLYLTRANSFERASE"/>
    <property type="match status" value="1"/>
</dbReference>
<reference evidence="9" key="1">
    <citation type="submission" date="2020-04" db="EMBL/GenBank/DDBJ databases">
        <authorList>
            <person name="Zhang T."/>
        </authorList>
    </citation>
    <scope>NUCLEOTIDE SEQUENCE</scope>
    <source>
        <strain evidence="9">HKST-UBA02</strain>
    </source>
</reference>
<organism evidence="9 10">
    <name type="scientific">Eiseniibacteriota bacterium</name>
    <dbReference type="NCBI Taxonomy" id="2212470"/>
    <lineage>
        <taxon>Bacteria</taxon>
        <taxon>Candidatus Eiseniibacteriota</taxon>
    </lineage>
</organism>
<evidence type="ECO:0000256" key="4">
    <source>
        <dbReference type="ARBA" id="ARBA00022741"/>
    </source>
</evidence>
<keyword evidence="4" id="KW-0547">Nucleotide-binding</keyword>
<comment type="caution">
    <text evidence="9">The sequence shown here is derived from an EMBL/GenBank/DDBJ whole genome shotgun (WGS) entry which is preliminary data.</text>
</comment>
<keyword evidence="5" id="KW-0460">Magnesium</keyword>
<evidence type="ECO:0000256" key="5">
    <source>
        <dbReference type="ARBA" id="ARBA00022842"/>
    </source>
</evidence>
<dbReference type="InterPro" id="IPR025877">
    <property type="entry name" value="MobA-like_NTP_Trfase"/>
</dbReference>
<keyword evidence="7" id="KW-0501">Molybdenum cofactor biosynthesis</keyword>
<keyword evidence="1" id="KW-0963">Cytoplasm</keyword>
<dbReference type="CDD" id="cd02503">
    <property type="entry name" value="MobA"/>
    <property type="match status" value="1"/>
</dbReference>
<keyword evidence="6" id="KW-0342">GTP-binding</keyword>
<dbReference type="InterPro" id="IPR029044">
    <property type="entry name" value="Nucleotide-diphossugar_trans"/>
</dbReference>
<protein>
    <submittedName>
        <fullName evidence="9">Molybdenum cofactor guanylyltransferase</fullName>
    </submittedName>
</protein>
<evidence type="ECO:0000256" key="7">
    <source>
        <dbReference type="ARBA" id="ARBA00023150"/>
    </source>
</evidence>
<dbReference type="GO" id="GO:0005525">
    <property type="term" value="F:GTP binding"/>
    <property type="evidence" value="ECO:0007669"/>
    <property type="project" value="UniProtKB-KW"/>
</dbReference>
<name>A0A956NBQ4_UNCEI</name>
<dbReference type="GO" id="GO:0006777">
    <property type="term" value="P:Mo-molybdopterin cofactor biosynthetic process"/>
    <property type="evidence" value="ECO:0007669"/>
    <property type="project" value="UniProtKB-KW"/>
</dbReference>